<dbReference type="Gene3D" id="3.30.505.10">
    <property type="entry name" value="SH2 domain"/>
    <property type="match status" value="1"/>
</dbReference>
<keyword evidence="2 7" id="KW-0547">Nucleotide-binding</keyword>
<feature type="region of interest" description="Disordered" evidence="12">
    <location>
        <begin position="1"/>
        <end position="87"/>
    </location>
</feature>
<dbReference type="InterPro" id="IPR036860">
    <property type="entry name" value="SH2_dom_sf"/>
</dbReference>
<dbReference type="GO" id="GO:0005524">
    <property type="term" value="F:ATP binding"/>
    <property type="evidence" value="ECO:0007669"/>
    <property type="project" value="UniProtKB-UniRule"/>
</dbReference>
<dbReference type="InterPro" id="IPR001245">
    <property type="entry name" value="Ser-Thr/Tyr_kinase_cat_dom"/>
</dbReference>
<feature type="compositionally biased region" description="Polar residues" evidence="12">
    <location>
        <begin position="9"/>
        <end position="39"/>
    </location>
</feature>
<comment type="catalytic activity">
    <reaction evidence="11">
        <text>L-tyrosyl-[protein] + ATP = O-phospho-L-tyrosyl-[protein] + ADP + H(+)</text>
        <dbReference type="Rhea" id="RHEA:10596"/>
        <dbReference type="Rhea" id="RHEA-COMP:10136"/>
        <dbReference type="Rhea" id="RHEA-COMP:20101"/>
        <dbReference type="ChEBI" id="CHEBI:15378"/>
        <dbReference type="ChEBI" id="CHEBI:30616"/>
        <dbReference type="ChEBI" id="CHEBI:46858"/>
        <dbReference type="ChEBI" id="CHEBI:61978"/>
        <dbReference type="ChEBI" id="CHEBI:456216"/>
        <dbReference type="EC" id="2.7.10.2"/>
    </reaction>
</comment>
<dbReference type="Gene3D" id="1.10.510.10">
    <property type="entry name" value="Transferase(Phosphotransferase) domain 1"/>
    <property type="match status" value="1"/>
</dbReference>
<dbReference type="AlphaFoldDB" id="A0A9P1ISK5"/>
<dbReference type="InterPro" id="IPR000719">
    <property type="entry name" value="Prot_kinase_dom"/>
</dbReference>
<dbReference type="EMBL" id="CANHGI010000004">
    <property type="protein sequence ID" value="CAI5448603.1"/>
    <property type="molecule type" value="Genomic_DNA"/>
</dbReference>
<evidence type="ECO:0000256" key="9">
    <source>
        <dbReference type="PROSITE-ProRule" id="PRU00191"/>
    </source>
</evidence>
<accession>A0A9P1ISK5</accession>
<evidence type="ECO:0000313" key="16">
    <source>
        <dbReference type="Proteomes" id="UP001152747"/>
    </source>
</evidence>
<dbReference type="CDD" id="cd00192">
    <property type="entry name" value="PTKc"/>
    <property type="match status" value="1"/>
</dbReference>
<evidence type="ECO:0000256" key="1">
    <source>
        <dbReference type="ARBA" id="ARBA00022679"/>
    </source>
</evidence>
<evidence type="ECO:0000256" key="5">
    <source>
        <dbReference type="ARBA" id="ARBA00023137"/>
    </source>
</evidence>
<keyword evidence="9" id="KW-0727">SH2 domain</keyword>
<proteinExistence type="inferred from homology"/>
<feature type="binding site" evidence="8">
    <location>
        <position position="414"/>
    </location>
    <ligand>
        <name>Mg(2+)</name>
        <dbReference type="ChEBI" id="CHEBI:18420"/>
    </ligand>
</feature>
<dbReference type="PROSITE" id="PS00107">
    <property type="entry name" value="PROTEIN_KINASE_ATP"/>
    <property type="match status" value="1"/>
</dbReference>
<dbReference type="SUPFAM" id="SSF55550">
    <property type="entry name" value="SH2 domain"/>
    <property type="match status" value="1"/>
</dbReference>
<reference evidence="15" key="1">
    <citation type="submission" date="2022-11" db="EMBL/GenBank/DDBJ databases">
        <authorList>
            <person name="Kikuchi T."/>
        </authorList>
    </citation>
    <scope>NUCLEOTIDE SEQUENCE</scope>
    <source>
        <strain evidence="15">PS1010</strain>
    </source>
</reference>
<dbReference type="GO" id="GO:0046872">
    <property type="term" value="F:metal ion binding"/>
    <property type="evidence" value="ECO:0007669"/>
    <property type="project" value="UniProtKB-KW"/>
</dbReference>
<feature type="binding site" evidence="8">
    <location>
        <position position="401"/>
    </location>
    <ligand>
        <name>Mg(2+)</name>
        <dbReference type="ChEBI" id="CHEBI:18420"/>
    </ligand>
</feature>
<dbReference type="CDD" id="cd10361">
    <property type="entry name" value="SH2_Fps_family"/>
    <property type="match status" value="1"/>
</dbReference>
<comment type="similarity">
    <text evidence="11">Belongs to the protein kinase superfamily. Tyr protein kinase family.</text>
</comment>
<keyword evidence="1 11" id="KW-0808">Transferase</keyword>
<dbReference type="InterPro" id="IPR000980">
    <property type="entry name" value="SH2"/>
</dbReference>
<evidence type="ECO:0000256" key="11">
    <source>
        <dbReference type="RuleBase" id="RU362096"/>
    </source>
</evidence>
<feature type="compositionally biased region" description="Low complexity" evidence="12">
    <location>
        <begin position="41"/>
        <end position="74"/>
    </location>
</feature>
<dbReference type="SUPFAM" id="SSF56112">
    <property type="entry name" value="Protein kinase-like (PK-like)"/>
    <property type="match status" value="1"/>
</dbReference>
<dbReference type="InterPro" id="IPR020635">
    <property type="entry name" value="Tyr_kinase_cat_dom"/>
</dbReference>
<dbReference type="PROSITE" id="PS50001">
    <property type="entry name" value="SH2"/>
    <property type="match status" value="1"/>
</dbReference>
<keyword evidence="4 7" id="KW-0067">ATP-binding</keyword>
<dbReference type="InterPro" id="IPR017441">
    <property type="entry name" value="Protein_kinase_ATP_BS"/>
</dbReference>
<dbReference type="SMART" id="SM00219">
    <property type="entry name" value="TyrKc"/>
    <property type="match status" value="1"/>
</dbReference>
<feature type="active site" description="Proton acceptor" evidence="6">
    <location>
        <position position="396"/>
    </location>
</feature>
<dbReference type="EC" id="2.7.10.2" evidence="11"/>
<keyword evidence="3 11" id="KW-0418">Kinase</keyword>
<protein>
    <recommendedName>
        <fullName evidence="11">Tyrosine-protein kinase</fullName>
        <ecNumber evidence="11">2.7.10.2</ecNumber>
    </recommendedName>
</protein>
<evidence type="ECO:0000256" key="8">
    <source>
        <dbReference type="PIRSR" id="PIRSR000615-3"/>
    </source>
</evidence>
<evidence type="ECO:0000259" key="13">
    <source>
        <dbReference type="PROSITE" id="PS50001"/>
    </source>
</evidence>
<feature type="domain" description="SH2" evidence="13">
    <location>
        <begin position="167"/>
        <end position="258"/>
    </location>
</feature>
<dbReference type="InterPro" id="IPR035849">
    <property type="entry name" value="Fes/Fps/Fer_SH2"/>
</dbReference>
<evidence type="ECO:0000256" key="10">
    <source>
        <dbReference type="PROSITE-ProRule" id="PRU10141"/>
    </source>
</evidence>
<evidence type="ECO:0000256" key="3">
    <source>
        <dbReference type="ARBA" id="ARBA00022777"/>
    </source>
</evidence>
<dbReference type="PRINTS" id="PR00109">
    <property type="entry name" value="TYRKINASE"/>
</dbReference>
<feature type="binding site" evidence="7">
    <location>
        <position position="400"/>
    </location>
    <ligand>
        <name>ATP</name>
        <dbReference type="ChEBI" id="CHEBI:30616"/>
    </ligand>
</feature>
<dbReference type="SMART" id="SM00252">
    <property type="entry name" value="SH2"/>
    <property type="match status" value="1"/>
</dbReference>
<feature type="domain" description="Protein kinase" evidence="14">
    <location>
        <begin position="270"/>
        <end position="539"/>
    </location>
</feature>
<dbReference type="InterPro" id="IPR011009">
    <property type="entry name" value="Kinase-like_dom_sf"/>
</dbReference>
<gene>
    <name evidence="15" type="ORF">CAMP_LOCUS11240</name>
</gene>
<comment type="caution">
    <text evidence="15">The sequence shown here is derived from an EMBL/GenBank/DDBJ whole genome shotgun (WGS) entry which is preliminary data.</text>
</comment>
<name>A0A9P1ISK5_9PELO</name>
<dbReference type="PANTHER" id="PTHR24418">
    <property type="entry name" value="TYROSINE-PROTEIN KINASE"/>
    <property type="match status" value="1"/>
</dbReference>
<keyword evidence="8" id="KW-0460">Magnesium</keyword>
<keyword evidence="5 11" id="KW-0829">Tyrosine-protein kinase</keyword>
<sequence>MPVHRFQAGLNSSGSKKTLKKTASNSTEPTNTKVNTPNVAKTPSGTGTGTKTVSGKGNGTRTKTKTQSKTNTNDTKSREVGASKSNELVLKKASANKLMAAAPKDNGKSKISAKEKEQKKFENKKLTLTKVKPVDTKKLGIIPKVQLIEVSTDEIGRIDTNIDNLYYYHGFLAREEAESMLESNGDFIIRQTEFNKQVHYVISVLWNKSHRHVLVRTTKTKKLYWTSGYAFRTVVELATYHRRNKIPVYLDISLENGLGKHSWQINHEQINLREKLGEGQYGEVHKGTMKLDLMSKELVVAVKKLHENQFSSKEKANFLQEARLMFSLKHPNVIRLYGVCTMRQPIMLIMEFCENKSLEDMLTSKPGVEFDQKLIYLFHAACGLEYIHSKETIHRDIAARNCLLTKKNVLKISDFGLSCKGVTIKEKKGGTLPLKYMAPETLKPGIYSAASDMYSYGALMYEIFHDGGIPFENSTLGGNALRKAIIANKIKLDLNMDGLPQFIYEIFEHCREYDANHRLTAADVKNIFRENIDVNDPEFDSWKDKVSHFFKRIVLRKTIYKNPDSMAENPREYTAVSK</sequence>
<keyword evidence="16" id="KW-1185">Reference proteome</keyword>
<dbReference type="InterPro" id="IPR050198">
    <property type="entry name" value="Non-receptor_tyrosine_kinases"/>
</dbReference>
<evidence type="ECO:0000256" key="6">
    <source>
        <dbReference type="PIRSR" id="PIRSR000615-1"/>
    </source>
</evidence>
<dbReference type="GO" id="GO:0004715">
    <property type="term" value="F:non-membrane spanning protein tyrosine kinase activity"/>
    <property type="evidence" value="ECO:0007669"/>
    <property type="project" value="UniProtKB-EC"/>
</dbReference>
<evidence type="ECO:0000256" key="2">
    <source>
        <dbReference type="ARBA" id="ARBA00022741"/>
    </source>
</evidence>
<dbReference type="OrthoDB" id="546826at2759"/>
<evidence type="ECO:0000256" key="4">
    <source>
        <dbReference type="ARBA" id="ARBA00022840"/>
    </source>
</evidence>
<dbReference type="PROSITE" id="PS50011">
    <property type="entry name" value="PROTEIN_KINASE_DOM"/>
    <property type="match status" value="1"/>
</dbReference>
<dbReference type="Proteomes" id="UP001152747">
    <property type="component" value="Unassembled WGS sequence"/>
</dbReference>
<evidence type="ECO:0000256" key="12">
    <source>
        <dbReference type="SAM" id="MobiDB-lite"/>
    </source>
</evidence>
<evidence type="ECO:0000313" key="15">
    <source>
        <dbReference type="EMBL" id="CAI5448603.1"/>
    </source>
</evidence>
<evidence type="ECO:0000259" key="14">
    <source>
        <dbReference type="PROSITE" id="PS50011"/>
    </source>
</evidence>
<dbReference type="Gene3D" id="3.30.200.20">
    <property type="entry name" value="Phosphorylase Kinase, domain 1"/>
    <property type="match status" value="1"/>
</dbReference>
<evidence type="ECO:0000256" key="7">
    <source>
        <dbReference type="PIRSR" id="PIRSR000615-2"/>
    </source>
</evidence>
<dbReference type="Pfam" id="PF07714">
    <property type="entry name" value="PK_Tyr_Ser-Thr"/>
    <property type="match status" value="1"/>
</dbReference>
<dbReference type="Pfam" id="PF00017">
    <property type="entry name" value="SH2"/>
    <property type="match status" value="1"/>
</dbReference>
<organism evidence="15 16">
    <name type="scientific">Caenorhabditis angaria</name>
    <dbReference type="NCBI Taxonomy" id="860376"/>
    <lineage>
        <taxon>Eukaryota</taxon>
        <taxon>Metazoa</taxon>
        <taxon>Ecdysozoa</taxon>
        <taxon>Nematoda</taxon>
        <taxon>Chromadorea</taxon>
        <taxon>Rhabditida</taxon>
        <taxon>Rhabditina</taxon>
        <taxon>Rhabditomorpha</taxon>
        <taxon>Rhabditoidea</taxon>
        <taxon>Rhabditidae</taxon>
        <taxon>Peloderinae</taxon>
        <taxon>Caenorhabditis</taxon>
    </lineage>
</organism>
<keyword evidence="8" id="KW-0479">Metal-binding</keyword>
<feature type="binding site" evidence="10">
    <location>
        <position position="304"/>
    </location>
    <ligand>
        <name>ATP</name>
        <dbReference type="ChEBI" id="CHEBI:30616"/>
    </ligand>
</feature>